<evidence type="ECO:0008006" key="4">
    <source>
        <dbReference type="Google" id="ProtNLM"/>
    </source>
</evidence>
<feature type="chain" id="PRO_5018970834" description="DUF481 domain-containing protein" evidence="1">
    <location>
        <begin position="22"/>
        <end position="283"/>
    </location>
</feature>
<reference evidence="2 3" key="1">
    <citation type="submission" date="2018-12" db="EMBL/GenBank/DDBJ databases">
        <authorList>
            <person name="Yu L."/>
        </authorList>
    </citation>
    <scope>NUCLEOTIDE SEQUENCE [LARGE SCALE GENOMIC DNA]</scope>
    <source>
        <strain evidence="2 3">HAW-EB5</strain>
    </source>
</reference>
<gene>
    <name evidence="2" type="ORF">EKG39_18375</name>
</gene>
<evidence type="ECO:0000313" key="2">
    <source>
        <dbReference type="EMBL" id="RTR28943.1"/>
    </source>
</evidence>
<dbReference type="RefSeq" id="WP_126507438.1">
    <property type="nucleotide sequence ID" value="NZ_RXNV01000011.1"/>
</dbReference>
<proteinExistence type="predicted"/>
<organism evidence="2 3">
    <name type="scientific">Shewanella atlantica</name>
    <dbReference type="NCBI Taxonomy" id="271099"/>
    <lineage>
        <taxon>Bacteria</taxon>
        <taxon>Pseudomonadati</taxon>
        <taxon>Pseudomonadota</taxon>
        <taxon>Gammaproteobacteria</taxon>
        <taxon>Alteromonadales</taxon>
        <taxon>Shewanellaceae</taxon>
        <taxon>Shewanella</taxon>
    </lineage>
</organism>
<dbReference type="OrthoDB" id="6254720at2"/>
<sequence>MNKLALGTTIAALGLSFQVNAEEVGSSLAASIISGMEAYEDSPGSSLSKGAGISLIWDDLRYDQTYKLNKNYFRARGTYYYEKDSEKYDEDRYRDSMDLKLHYQRPFMSLNNDDDYTLSVIGHYAGHYNSQQLEEFEQLAVGGLALNRRFGDTHHYDLGVTLGLAFSEEEKDDDWPRESQGITEEELNRRGFGYYFELKNSYTFSHTGVQLSLNYSRYDGLWNYDDNKSYTFNKINFGVVIPLANKNNLLHFATEYIDRTSEQDLIGFDDVLYRVHAEYVHYF</sequence>
<dbReference type="Proteomes" id="UP000282060">
    <property type="component" value="Unassembled WGS sequence"/>
</dbReference>
<dbReference type="EMBL" id="RXNV01000011">
    <property type="protein sequence ID" value="RTR28943.1"/>
    <property type="molecule type" value="Genomic_DNA"/>
</dbReference>
<evidence type="ECO:0000256" key="1">
    <source>
        <dbReference type="SAM" id="SignalP"/>
    </source>
</evidence>
<keyword evidence="3" id="KW-1185">Reference proteome</keyword>
<comment type="caution">
    <text evidence="2">The sequence shown here is derived from an EMBL/GenBank/DDBJ whole genome shotgun (WGS) entry which is preliminary data.</text>
</comment>
<protein>
    <recommendedName>
        <fullName evidence="4">DUF481 domain-containing protein</fullName>
    </recommendedName>
</protein>
<feature type="signal peptide" evidence="1">
    <location>
        <begin position="1"/>
        <end position="21"/>
    </location>
</feature>
<keyword evidence="1" id="KW-0732">Signal</keyword>
<accession>A0A431W0L3</accession>
<dbReference type="AlphaFoldDB" id="A0A431W0L3"/>
<evidence type="ECO:0000313" key="3">
    <source>
        <dbReference type="Proteomes" id="UP000282060"/>
    </source>
</evidence>
<name>A0A431W0L3_9GAMM</name>